<evidence type="ECO:0000256" key="1">
    <source>
        <dbReference type="ARBA" id="ARBA00022679"/>
    </source>
</evidence>
<dbReference type="InterPro" id="IPR013751">
    <property type="entry name" value="ACP_syn_III_N"/>
</dbReference>
<dbReference type="PANTHER" id="PTHR34069:SF2">
    <property type="entry name" value="BETA-KETOACYL-[ACYL-CARRIER-PROTEIN] SYNTHASE III"/>
    <property type="match status" value="1"/>
</dbReference>
<evidence type="ECO:0000259" key="3">
    <source>
        <dbReference type="Pfam" id="PF08541"/>
    </source>
</evidence>
<evidence type="ECO:0000256" key="2">
    <source>
        <dbReference type="ARBA" id="ARBA00023315"/>
    </source>
</evidence>
<protein>
    <submittedName>
        <fullName evidence="5">3-oxoacyl-[acyl-carrier-protein] synthase 3</fullName>
        <ecNumber evidence="5">2.3.1.180</ecNumber>
    </submittedName>
</protein>
<evidence type="ECO:0000259" key="4">
    <source>
        <dbReference type="Pfam" id="PF08545"/>
    </source>
</evidence>
<dbReference type="GO" id="GO:0033818">
    <property type="term" value="F:beta-ketoacyl-acyl-carrier-protein synthase III activity"/>
    <property type="evidence" value="ECO:0007669"/>
    <property type="project" value="UniProtKB-EC"/>
</dbReference>
<dbReference type="RefSeq" id="WP_238808119.1">
    <property type="nucleotide sequence ID" value="NZ_CAKLPY010000003.1"/>
</dbReference>
<sequence>MMLGKPIKIVGFGKYLPQEVLSADLEQKYGLPLGWSEKYSGVQSRHHITFETIGYMGAQAIERALEKCQMKLENIDLLISASAGFDYPLPSQSSIIKSELKDGMSVNIPALDVDSSCLSFVSAFEIASSLLDGKKYKNIIIVSSEIASTGLNPSNWETLTLFGDGAVAAILQFDSDSDSAYIKGNMKTYSEGVYDSTFKGGGMKLFFKDNPYDPELHSFAMNGRKLLRLAKNKLPEFIDNFFEDLPISMEETDAIIPHQASKLGVSILSSLYHVKENQVLGNLSTYGNCIAASIPLVFHDAVESGAIKRGDICFIVGTAAGFSIGGLLLKF</sequence>
<dbReference type="EMBL" id="CAKLPY010000003">
    <property type="protein sequence ID" value="CAH0997419.1"/>
    <property type="molecule type" value="Genomic_DNA"/>
</dbReference>
<comment type="caution">
    <text evidence="5">The sequence shown here is derived from an EMBL/GenBank/DDBJ whole genome shotgun (WGS) entry which is preliminary data.</text>
</comment>
<dbReference type="Pfam" id="PF08545">
    <property type="entry name" value="ACP_syn_III"/>
    <property type="match status" value="1"/>
</dbReference>
<dbReference type="InterPro" id="IPR013747">
    <property type="entry name" value="ACP_syn_III_C"/>
</dbReference>
<dbReference type="Gene3D" id="3.40.47.10">
    <property type="match status" value="2"/>
</dbReference>
<gene>
    <name evidence="5" type="primary">fabH_2</name>
    <name evidence="5" type="ORF">EMA8858_03552</name>
</gene>
<name>A0ABN8F0X2_9BACT</name>
<dbReference type="SUPFAM" id="SSF53901">
    <property type="entry name" value="Thiolase-like"/>
    <property type="match status" value="1"/>
</dbReference>
<dbReference type="Pfam" id="PF08541">
    <property type="entry name" value="ACP_syn_III_C"/>
    <property type="match status" value="1"/>
</dbReference>
<dbReference type="InterPro" id="IPR016039">
    <property type="entry name" value="Thiolase-like"/>
</dbReference>
<keyword evidence="1 5" id="KW-0808">Transferase</keyword>
<keyword evidence="2 5" id="KW-0012">Acyltransferase</keyword>
<organism evidence="5 6">
    <name type="scientific">Emticicia aquatica</name>
    <dbReference type="NCBI Taxonomy" id="1681835"/>
    <lineage>
        <taxon>Bacteria</taxon>
        <taxon>Pseudomonadati</taxon>
        <taxon>Bacteroidota</taxon>
        <taxon>Cytophagia</taxon>
        <taxon>Cytophagales</taxon>
        <taxon>Leadbetterellaceae</taxon>
        <taxon>Emticicia</taxon>
    </lineage>
</organism>
<evidence type="ECO:0000313" key="5">
    <source>
        <dbReference type="EMBL" id="CAH0997419.1"/>
    </source>
</evidence>
<dbReference type="CDD" id="cd00830">
    <property type="entry name" value="KAS_III"/>
    <property type="match status" value="1"/>
</dbReference>
<accession>A0ABN8F0X2</accession>
<feature type="domain" description="Beta-ketoacyl-[acyl-carrier-protein] synthase III C-terminal" evidence="3">
    <location>
        <begin position="247"/>
        <end position="330"/>
    </location>
</feature>
<feature type="domain" description="Beta-ketoacyl-[acyl-carrier-protein] synthase III N-terminal" evidence="4">
    <location>
        <begin position="111"/>
        <end position="187"/>
    </location>
</feature>
<dbReference type="Proteomes" id="UP000837932">
    <property type="component" value="Unassembled WGS sequence"/>
</dbReference>
<evidence type="ECO:0000313" key="6">
    <source>
        <dbReference type="Proteomes" id="UP000837932"/>
    </source>
</evidence>
<reference evidence="5" key="1">
    <citation type="submission" date="2021-12" db="EMBL/GenBank/DDBJ databases">
        <authorList>
            <person name="Rodrigo-Torres L."/>
            <person name="Arahal R. D."/>
            <person name="Lucena T."/>
        </authorList>
    </citation>
    <scope>NUCLEOTIDE SEQUENCE</scope>
    <source>
        <strain evidence="5">CECT 8858</strain>
    </source>
</reference>
<proteinExistence type="predicted"/>
<keyword evidence="6" id="KW-1185">Reference proteome</keyword>
<dbReference type="PANTHER" id="PTHR34069">
    <property type="entry name" value="3-OXOACYL-[ACYL-CARRIER-PROTEIN] SYNTHASE 3"/>
    <property type="match status" value="1"/>
</dbReference>
<dbReference type="EC" id="2.3.1.180" evidence="5"/>